<dbReference type="Pfam" id="PF03848">
    <property type="entry name" value="TehB"/>
    <property type="match status" value="1"/>
</dbReference>
<accession>A0A7S1FAR3</accession>
<sequence length="300" mass="33347">MADECARLAAWSLSGYPLLDTREDEHFASRRLNGRVAHIPWRRLHDEAFMLPPREVAFALLVRCPRGCVCSEAAVSHCLEGCSCCVERMKTQQGVVRFSDLCTESEPSCYDVIASFSSARSPWEITHVFVDTPALWAAAAVLDLQAATIVSSPLWKPTQVLEDLIDRIEAGTDSRFAMDLGCGSGRDVCFLALRGWDVCAVDNMPKALDRVKRMSKKFETSGQIRTECLDVKRQISRLPELLGTNGVDLLLVVRFFHRAMLPELAALVKPGGFVLFSHFRDGVQHHPIGSSVIQDRAKCL</sequence>
<dbReference type="AlphaFoldDB" id="A0A7S1FAR3"/>
<protein>
    <recommendedName>
        <fullName evidence="1">Tellurite resistance methyltransferase TehB-like domain-containing protein</fullName>
    </recommendedName>
</protein>
<evidence type="ECO:0000313" key="2">
    <source>
        <dbReference type="EMBL" id="CAD8856139.1"/>
    </source>
</evidence>
<dbReference type="EMBL" id="HBFQ01043050">
    <property type="protein sequence ID" value="CAD8856139.1"/>
    <property type="molecule type" value="Transcribed_RNA"/>
</dbReference>
<dbReference type="SUPFAM" id="SSF53335">
    <property type="entry name" value="S-adenosyl-L-methionine-dependent methyltransferases"/>
    <property type="match status" value="1"/>
</dbReference>
<dbReference type="InterPro" id="IPR015985">
    <property type="entry name" value="TehB-like_dom"/>
</dbReference>
<dbReference type="CDD" id="cd02440">
    <property type="entry name" value="AdoMet_MTases"/>
    <property type="match status" value="1"/>
</dbReference>
<dbReference type="InterPro" id="IPR029063">
    <property type="entry name" value="SAM-dependent_MTases_sf"/>
</dbReference>
<evidence type="ECO:0000259" key="1">
    <source>
        <dbReference type="Pfam" id="PF03848"/>
    </source>
</evidence>
<proteinExistence type="predicted"/>
<organism evidence="2">
    <name type="scientific">Noctiluca scintillans</name>
    <name type="common">Sea sparkle</name>
    <name type="synonym">Red tide dinoflagellate</name>
    <dbReference type="NCBI Taxonomy" id="2966"/>
    <lineage>
        <taxon>Eukaryota</taxon>
        <taxon>Sar</taxon>
        <taxon>Alveolata</taxon>
        <taxon>Dinophyceae</taxon>
        <taxon>Noctilucales</taxon>
        <taxon>Noctilucaceae</taxon>
        <taxon>Noctiluca</taxon>
    </lineage>
</organism>
<feature type="domain" description="Tellurite resistance methyltransferase TehB-like" evidence="1">
    <location>
        <begin position="177"/>
        <end position="233"/>
    </location>
</feature>
<reference evidence="2" key="1">
    <citation type="submission" date="2021-01" db="EMBL/GenBank/DDBJ databases">
        <authorList>
            <person name="Corre E."/>
            <person name="Pelletier E."/>
            <person name="Niang G."/>
            <person name="Scheremetjew M."/>
            <person name="Finn R."/>
            <person name="Kale V."/>
            <person name="Holt S."/>
            <person name="Cochrane G."/>
            <person name="Meng A."/>
            <person name="Brown T."/>
            <person name="Cohen L."/>
        </authorList>
    </citation>
    <scope>NUCLEOTIDE SEQUENCE</scope>
</reference>
<name>A0A7S1FAR3_NOCSC</name>
<dbReference type="Gene3D" id="3.40.50.150">
    <property type="entry name" value="Vaccinia Virus protein VP39"/>
    <property type="match status" value="1"/>
</dbReference>
<gene>
    <name evidence="2" type="ORF">NSCI0253_LOCUS30491</name>
</gene>